<gene>
    <name evidence="2" type="ORF">PCANC_15624</name>
</gene>
<organism evidence="2 3">
    <name type="scientific">Puccinia coronata f. sp. avenae</name>
    <dbReference type="NCBI Taxonomy" id="200324"/>
    <lineage>
        <taxon>Eukaryota</taxon>
        <taxon>Fungi</taxon>
        <taxon>Dikarya</taxon>
        <taxon>Basidiomycota</taxon>
        <taxon>Pucciniomycotina</taxon>
        <taxon>Pucciniomycetes</taxon>
        <taxon>Pucciniales</taxon>
        <taxon>Pucciniaceae</taxon>
        <taxon>Puccinia</taxon>
    </lineage>
</organism>
<dbReference type="AlphaFoldDB" id="A0A2N5SF87"/>
<dbReference type="Proteomes" id="UP000235388">
    <property type="component" value="Unassembled WGS sequence"/>
</dbReference>
<comment type="caution">
    <text evidence="2">The sequence shown here is derived from an EMBL/GenBank/DDBJ whole genome shotgun (WGS) entry which is preliminary data.</text>
</comment>
<dbReference type="EMBL" id="PGCJ01001001">
    <property type="protein sequence ID" value="PLW11912.1"/>
    <property type="molecule type" value="Genomic_DNA"/>
</dbReference>
<reference evidence="2 3" key="1">
    <citation type="submission" date="2017-11" db="EMBL/GenBank/DDBJ databases">
        <title>De novo assembly and phasing of dikaryotic genomes from two isolates of Puccinia coronata f. sp. avenae, the causal agent of oat crown rust.</title>
        <authorList>
            <person name="Miller M.E."/>
            <person name="Zhang Y."/>
            <person name="Omidvar V."/>
            <person name="Sperschneider J."/>
            <person name="Schwessinger B."/>
            <person name="Raley C."/>
            <person name="Palmer J.M."/>
            <person name="Garnica D."/>
            <person name="Upadhyaya N."/>
            <person name="Rathjen J."/>
            <person name="Taylor J.M."/>
            <person name="Park R.F."/>
            <person name="Dodds P.N."/>
            <person name="Hirsch C.D."/>
            <person name="Kianian S.F."/>
            <person name="Figueroa M."/>
        </authorList>
    </citation>
    <scope>NUCLEOTIDE SEQUENCE [LARGE SCALE GENOMIC DNA]</scope>
    <source>
        <strain evidence="2">12NC29</strain>
    </source>
</reference>
<name>A0A2N5SF87_9BASI</name>
<proteinExistence type="predicted"/>
<keyword evidence="3" id="KW-1185">Reference proteome</keyword>
<evidence type="ECO:0000256" key="1">
    <source>
        <dbReference type="SAM" id="MobiDB-lite"/>
    </source>
</evidence>
<feature type="region of interest" description="Disordered" evidence="1">
    <location>
        <begin position="10"/>
        <end position="33"/>
    </location>
</feature>
<accession>A0A2N5SF87</accession>
<evidence type="ECO:0000313" key="3">
    <source>
        <dbReference type="Proteomes" id="UP000235388"/>
    </source>
</evidence>
<protein>
    <submittedName>
        <fullName evidence="2">Uncharacterized protein</fullName>
    </submittedName>
</protein>
<evidence type="ECO:0000313" key="2">
    <source>
        <dbReference type="EMBL" id="PLW11912.1"/>
    </source>
</evidence>
<sequence>MQSWFNQVKLGTAPASPGSRLDSGTGCSFPQNRTPDIAPGTAWREPRAAACLASSYYSYLLGSCCSACAACLLGEQLQQLLPEQVANLLAEQAATASSCSPSKQLQQLLARAEQAATIASCSRQAGSYNNCLRAPSRRKKLPSRQQAAWQADRQADCQAGRILLSKQTQKLLAEQAEACLARSCGICSPRSHQAGTRQGTRVPGVFFFRRNMTPGTAPGTAWRVRSGCDGYPTTSAGYLATGTLGPSLGETILEG</sequence>